<dbReference type="Proteomes" id="UP000008370">
    <property type="component" value="Unassembled WGS sequence"/>
</dbReference>
<dbReference type="AlphaFoldDB" id="K5WU35"/>
<dbReference type="RefSeq" id="XP_007396654.1">
    <property type="nucleotide sequence ID" value="XM_007396592.1"/>
</dbReference>
<evidence type="ECO:0000313" key="1">
    <source>
        <dbReference type="EMBL" id="EKM53947.1"/>
    </source>
</evidence>
<sequence length="165" mass="18821">MSKLLPQVSPLVLSSLGRHLRQAELISFPESVYGESKIVCAPPWIESRIPALLRPLRKLVSLTMIYVQFKSLTQLLNIIRSLPQIRDLHLKRVEILQAPRHFFWPPSVVLTELQIFRLEECRVPTHVIPALISLGIQGKPSFISSPATPSRHLRQLNGILLHYDD</sequence>
<gene>
    <name evidence="1" type="ORF">PHACADRAFT_257451</name>
</gene>
<dbReference type="EMBL" id="JH930473">
    <property type="protein sequence ID" value="EKM53947.1"/>
    <property type="molecule type" value="Genomic_DNA"/>
</dbReference>
<dbReference type="GeneID" id="18916858"/>
<accession>K5WU35</accession>
<keyword evidence="2" id="KW-1185">Reference proteome</keyword>
<proteinExistence type="predicted"/>
<reference evidence="1 2" key="1">
    <citation type="journal article" date="2012" name="BMC Genomics">
        <title>Comparative genomics of the white-rot fungi, Phanerochaete carnosa and P. chrysosporium, to elucidate the genetic basis of the distinct wood types they colonize.</title>
        <authorList>
            <person name="Suzuki H."/>
            <person name="MacDonald J."/>
            <person name="Syed K."/>
            <person name="Salamov A."/>
            <person name="Hori C."/>
            <person name="Aerts A."/>
            <person name="Henrissat B."/>
            <person name="Wiebenga A."/>
            <person name="vanKuyk P.A."/>
            <person name="Barry K."/>
            <person name="Lindquist E."/>
            <person name="LaButti K."/>
            <person name="Lapidus A."/>
            <person name="Lucas S."/>
            <person name="Coutinho P."/>
            <person name="Gong Y."/>
            <person name="Samejima M."/>
            <person name="Mahadevan R."/>
            <person name="Abou-Zaid M."/>
            <person name="de Vries R.P."/>
            <person name="Igarashi K."/>
            <person name="Yadav J.S."/>
            <person name="Grigoriev I.V."/>
            <person name="Master E.R."/>
        </authorList>
    </citation>
    <scope>NUCLEOTIDE SEQUENCE [LARGE SCALE GENOMIC DNA]</scope>
    <source>
        <strain evidence="1 2">HHB-10118-sp</strain>
    </source>
</reference>
<dbReference type="InParanoid" id="K5WU35"/>
<name>K5WU35_PHACS</name>
<evidence type="ECO:0000313" key="2">
    <source>
        <dbReference type="Proteomes" id="UP000008370"/>
    </source>
</evidence>
<protein>
    <submittedName>
        <fullName evidence="1">Uncharacterized protein</fullName>
    </submittedName>
</protein>
<dbReference type="KEGG" id="pco:PHACADRAFT_257451"/>
<dbReference type="SUPFAM" id="SSF52047">
    <property type="entry name" value="RNI-like"/>
    <property type="match status" value="1"/>
</dbReference>
<feature type="non-terminal residue" evidence="1">
    <location>
        <position position="165"/>
    </location>
</feature>
<dbReference type="HOGENOM" id="CLU_1614822_0_0_1"/>
<organism evidence="1 2">
    <name type="scientific">Phanerochaete carnosa (strain HHB-10118-sp)</name>
    <name type="common">White-rot fungus</name>
    <name type="synonym">Peniophora carnosa</name>
    <dbReference type="NCBI Taxonomy" id="650164"/>
    <lineage>
        <taxon>Eukaryota</taxon>
        <taxon>Fungi</taxon>
        <taxon>Dikarya</taxon>
        <taxon>Basidiomycota</taxon>
        <taxon>Agaricomycotina</taxon>
        <taxon>Agaricomycetes</taxon>
        <taxon>Polyporales</taxon>
        <taxon>Phanerochaetaceae</taxon>
        <taxon>Phanerochaete</taxon>
    </lineage>
</organism>